<dbReference type="InterPro" id="IPR052716">
    <property type="entry name" value="MOSC_domain"/>
</dbReference>
<evidence type="ECO:0000313" key="2">
    <source>
        <dbReference type="EMBL" id="KOO42823.1"/>
    </source>
</evidence>
<comment type="caution">
    <text evidence="2">The sequence shown here is derived from an EMBL/GenBank/DDBJ whole genome shotgun (WGS) entry which is preliminary data.</text>
</comment>
<dbReference type="GO" id="GO:0030151">
    <property type="term" value="F:molybdenum ion binding"/>
    <property type="evidence" value="ECO:0007669"/>
    <property type="project" value="InterPro"/>
</dbReference>
<evidence type="ECO:0000313" key="3">
    <source>
        <dbReference type="Proteomes" id="UP000037558"/>
    </source>
</evidence>
<dbReference type="PROSITE" id="PS51340">
    <property type="entry name" value="MOSC"/>
    <property type="match status" value="1"/>
</dbReference>
<gene>
    <name evidence="2" type="ORF">AMD01_16915</name>
</gene>
<evidence type="ECO:0000259" key="1">
    <source>
        <dbReference type="PROSITE" id="PS51340"/>
    </source>
</evidence>
<dbReference type="OrthoDB" id="9789048at2"/>
<dbReference type="PATRIC" id="fig|284581.3.peg.2887"/>
<dbReference type="Gene3D" id="2.40.33.20">
    <property type="entry name" value="PK beta-barrel domain-like"/>
    <property type="match status" value="1"/>
</dbReference>
<name>A0A0M0KWQ6_9BACI</name>
<dbReference type="STRING" id="284581.AMD01_16915"/>
<reference evidence="3" key="1">
    <citation type="submission" date="2015-08" db="EMBL/GenBank/DDBJ databases">
        <title>Fjat-14210 dsm16467.</title>
        <authorList>
            <person name="Liu B."/>
            <person name="Wang J."/>
            <person name="Zhu Y."/>
            <person name="Liu G."/>
            <person name="Chen Q."/>
            <person name="Chen Z."/>
            <person name="Lan J."/>
            <person name="Che J."/>
            <person name="Ge C."/>
            <person name="Shi H."/>
            <person name="Pan Z."/>
            <person name="Liu X."/>
        </authorList>
    </citation>
    <scope>NUCLEOTIDE SEQUENCE [LARGE SCALE GENOMIC DNA]</scope>
    <source>
        <strain evidence="3">DSM 16467</strain>
    </source>
</reference>
<dbReference type="InterPro" id="IPR005302">
    <property type="entry name" value="MoCF_Sase_C"/>
</dbReference>
<protein>
    <submittedName>
        <fullName evidence="2">Molybdenum cofactor biosysynthesis protein</fullName>
    </submittedName>
</protein>
<sequence>MHKGTVISVSKSSSHSFSKHSSASITLLKGIGVDGDAHAGVTVKHRSRVAQNPHQPNLRQVHLIHQELFYDLQDRYHIEPGELGENITTSGIDLLSLPTDTLLHIGDSAIIQVTGLRNPCQQINDFQSGLMQAVLDHDEQGNLIRKAGIMGIVLEGGTVQNGDRIIAELPSLPHRPLEKV</sequence>
<dbReference type="SUPFAM" id="SSF50800">
    <property type="entry name" value="PK beta-barrel domain-like"/>
    <property type="match status" value="1"/>
</dbReference>
<proteinExistence type="predicted"/>
<dbReference type="PANTHER" id="PTHR36930:SF1">
    <property type="entry name" value="MOSC DOMAIN-CONTAINING PROTEIN"/>
    <property type="match status" value="1"/>
</dbReference>
<feature type="domain" description="MOSC" evidence="1">
    <location>
        <begin position="20"/>
        <end position="168"/>
    </location>
</feature>
<dbReference type="EMBL" id="LILC01000023">
    <property type="protein sequence ID" value="KOO42823.1"/>
    <property type="molecule type" value="Genomic_DNA"/>
</dbReference>
<dbReference type="PANTHER" id="PTHR36930">
    <property type="entry name" value="METAL-SULFUR CLUSTER BIOSYNTHESIS PROTEINS YUAD-RELATED"/>
    <property type="match status" value="1"/>
</dbReference>
<dbReference type="InterPro" id="IPR011037">
    <property type="entry name" value="Pyrv_Knase-like_insert_dom_sf"/>
</dbReference>
<keyword evidence="3" id="KW-1185">Reference proteome</keyword>
<dbReference type="RefSeq" id="WP_053402623.1">
    <property type="nucleotide sequence ID" value="NZ_JAMAUM010000009.1"/>
</dbReference>
<organism evidence="2 3">
    <name type="scientific">Priestia koreensis</name>
    <dbReference type="NCBI Taxonomy" id="284581"/>
    <lineage>
        <taxon>Bacteria</taxon>
        <taxon>Bacillati</taxon>
        <taxon>Bacillota</taxon>
        <taxon>Bacilli</taxon>
        <taxon>Bacillales</taxon>
        <taxon>Bacillaceae</taxon>
        <taxon>Priestia</taxon>
    </lineage>
</organism>
<dbReference type="GO" id="GO:0030170">
    <property type="term" value="F:pyridoxal phosphate binding"/>
    <property type="evidence" value="ECO:0007669"/>
    <property type="project" value="InterPro"/>
</dbReference>
<accession>A0A0M0KWQ6</accession>
<dbReference type="Pfam" id="PF03473">
    <property type="entry name" value="MOSC"/>
    <property type="match status" value="1"/>
</dbReference>
<dbReference type="GO" id="GO:0003824">
    <property type="term" value="F:catalytic activity"/>
    <property type="evidence" value="ECO:0007669"/>
    <property type="project" value="InterPro"/>
</dbReference>
<dbReference type="AlphaFoldDB" id="A0A0M0KWQ6"/>
<dbReference type="Proteomes" id="UP000037558">
    <property type="component" value="Unassembled WGS sequence"/>
</dbReference>